<keyword evidence="4" id="KW-0808">Transferase</keyword>
<dbReference type="InterPro" id="IPR039532">
    <property type="entry name" value="TetR_C_Firmicutes"/>
</dbReference>
<dbReference type="Proteomes" id="UP000280586">
    <property type="component" value="Chromosome"/>
</dbReference>
<protein>
    <submittedName>
        <fullName evidence="4">Dihydroxyacetone kinase transcriptional activator DhaS</fullName>
    </submittedName>
</protein>
<dbReference type="EMBL" id="CP099799">
    <property type="protein sequence ID" value="USS01579.1"/>
    <property type="molecule type" value="Genomic_DNA"/>
</dbReference>
<evidence type="ECO:0000259" key="3">
    <source>
        <dbReference type="PROSITE" id="PS50977"/>
    </source>
</evidence>
<feature type="DNA-binding region" description="H-T-H motif" evidence="2">
    <location>
        <begin position="26"/>
        <end position="45"/>
    </location>
</feature>
<evidence type="ECO:0000256" key="1">
    <source>
        <dbReference type="ARBA" id="ARBA00023125"/>
    </source>
</evidence>
<evidence type="ECO:0000313" key="6">
    <source>
        <dbReference type="Proteomes" id="UP000280586"/>
    </source>
</evidence>
<dbReference type="EMBL" id="CP023671">
    <property type="protein sequence ID" value="AYE34983.1"/>
    <property type="molecule type" value="Genomic_DNA"/>
</dbReference>
<dbReference type="NCBIfam" id="TIGR02366">
    <property type="entry name" value="DHAK_reg"/>
    <property type="match status" value="1"/>
</dbReference>
<organism evidence="4 6">
    <name type="scientific">Clostridium septicum</name>
    <dbReference type="NCBI Taxonomy" id="1504"/>
    <lineage>
        <taxon>Bacteria</taxon>
        <taxon>Bacillati</taxon>
        <taxon>Bacillota</taxon>
        <taxon>Clostridia</taxon>
        <taxon>Eubacteriales</taxon>
        <taxon>Clostridiaceae</taxon>
        <taxon>Clostridium</taxon>
    </lineage>
</organism>
<feature type="domain" description="HTH tetR-type" evidence="3">
    <location>
        <begin position="3"/>
        <end position="63"/>
    </location>
</feature>
<dbReference type="InterPro" id="IPR009057">
    <property type="entry name" value="Homeodomain-like_sf"/>
</dbReference>
<dbReference type="RefSeq" id="WP_066673302.1">
    <property type="nucleotide sequence ID" value="NZ_CABMIZ010000001.1"/>
</dbReference>
<dbReference type="Proteomes" id="UP001055437">
    <property type="component" value="Chromosome"/>
</dbReference>
<dbReference type="PANTHER" id="PTHR43479:SF7">
    <property type="entry name" value="TETR-FAMILY TRANSCRIPTIONAL REGULATOR"/>
    <property type="match status" value="1"/>
</dbReference>
<accession>A0A9N7JM90</accession>
<dbReference type="Pfam" id="PF00440">
    <property type="entry name" value="TetR_N"/>
    <property type="match status" value="1"/>
</dbReference>
<dbReference type="GeneID" id="303561302"/>
<sequence>MTLMTKKALANSLKNTMNKKSINKITIKEIVSNCGVNRQTFYYHFQDIYHLLGWIYKTEAVDSISNYKSYDSWQQGFLKIFQYVEKNKDFCINTFNSIGREHLENFLHNEVFNLLINVVEEVSKDYNISSNEKNFIADFYTFAFIGILTSWMKSGMKDSPENIISKVEKLVAGDIKKALNKTTQLH</sequence>
<dbReference type="InterPro" id="IPR050624">
    <property type="entry name" value="HTH-type_Tx_Regulator"/>
</dbReference>
<dbReference type="OrthoDB" id="9810250at2"/>
<dbReference type="AlphaFoldDB" id="A0A9N7JM90"/>
<proteinExistence type="predicted"/>
<evidence type="ECO:0000256" key="2">
    <source>
        <dbReference type="PROSITE-ProRule" id="PRU00335"/>
    </source>
</evidence>
<dbReference type="GO" id="GO:0003677">
    <property type="term" value="F:DNA binding"/>
    <property type="evidence" value="ECO:0007669"/>
    <property type="project" value="UniProtKB-UniRule"/>
</dbReference>
<dbReference type="InterPro" id="IPR001647">
    <property type="entry name" value="HTH_TetR"/>
</dbReference>
<dbReference type="PANTHER" id="PTHR43479">
    <property type="entry name" value="ACREF/ENVCD OPERON REPRESSOR-RELATED"/>
    <property type="match status" value="1"/>
</dbReference>
<keyword evidence="1 2" id="KW-0238">DNA-binding</keyword>
<dbReference type="Pfam" id="PF14278">
    <property type="entry name" value="TetR_C_8"/>
    <property type="match status" value="1"/>
</dbReference>
<reference evidence="5" key="2">
    <citation type="submission" date="2022-06" db="EMBL/GenBank/DDBJ databases">
        <authorList>
            <person name="Holder M.E."/>
            <person name="Ajami N.J."/>
            <person name="Petrosino J.F."/>
        </authorList>
    </citation>
    <scope>NUCLEOTIDE SEQUENCE</scope>
    <source>
        <strain evidence="5">RMA 8861</strain>
    </source>
</reference>
<dbReference type="KEGG" id="csep:CP523_11475"/>
<reference evidence="4 6" key="1">
    <citation type="submission" date="2017-09" db="EMBL/GenBank/DDBJ databases">
        <authorList>
            <person name="Thomas P."/>
            <person name="Seyboldt C."/>
        </authorList>
    </citation>
    <scope>NUCLEOTIDE SEQUENCE [LARGE SCALE GENOMIC DNA]</scope>
    <source>
        <strain evidence="4 6">DSM 7534</strain>
    </source>
</reference>
<gene>
    <name evidence="5" type="primary">dhaS</name>
    <name evidence="4" type="ORF">CP523_11475</name>
    <name evidence="5" type="ORF">NH397_03830</name>
</gene>
<dbReference type="GO" id="GO:0016301">
    <property type="term" value="F:kinase activity"/>
    <property type="evidence" value="ECO:0007669"/>
    <property type="project" value="UniProtKB-KW"/>
</dbReference>
<evidence type="ECO:0000313" key="4">
    <source>
        <dbReference type="EMBL" id="AYE34983.1"/>
    </source>
</evidence>
<keyword evidence="7" id="KW-1185">Reference proteome</keyword>
<keyword evidence="4" id="KW-0418">Kinase</keyword>
<dbReference type="Gene3D" id="1.10.357.10">
    <property type="entry name" value="Tetracycline Repressor, domain 2"/>
    <property type="match status" value="1"/>
</dbReference>
<name>A0A9N7JM90_CLOSE</name>
<dbReference type="InterPro" id="IPR012738">
    <property type="entry name" value="Tscrpt_reg_DhaS"/>
</dbReference>
<dbReference type="PROSITE" id="PS50977">
    <property type="entry name" value="HTH_TETR_2"/>
    <property type="match status" value="1"/>
</dbReference>
<evidence type="ECO:0000313" key="7">
    <source>
        <dbReference type="Proteomes" id="UP001055437"/>
    </source>
</evidence>
<dbReference type="SUPFAM" id="SSF46689">
    <property type="entry name" value="Homeodomain-like"/>
    <property type="match status" value="1"/>
</dbReference>
<evidence type="ECO:0000313" key="5">
    <source>
        <dbReference type="EMBL" id="USS01579.1"/>
    </source>
</evidence>